<feature type="region of interest" description="Disordered" evidence="1">
    <location>
        <begin position="154"/>
        <end position="179"/>
    </location>
</feature>
<dbReference type="EMBL" id="PHFL01000039">
    <property type="protein sequence ID" value="RFM24404.1"/>
    <property type="molecule type" value="Genomic_DNA"/>
</dbReference>
<feature type="transmembrane region" description="Helical" evidence="2">
    <location>
        <begin position="12"/>
        <end position="32"/>
    </location>
</feature>
<keyword evidence="2" id="KW-1133">Transmembrane helix</keyword>
<sequence length="179" mass="20444">MKPRNDTKIRLPILAMKQIFALSCGSIAFFEYKLKENLLMPTSMSWLYIYAFALPIFFILVFIFYKFASYKFQRDNIRIEPLSAMYSDNIVGLSKEELAERKKQEEEKLKALDEALRKIPLEFVNGKFVPMTGEKLEAELARRKAEEEARRKAAQAAVSSDAVSVSEPRTSSPNTTATA</sequence>
<reference evidence="3 4" key="1">
    <citation type="journal article" date="2011" name="ISME J.">
        <title>Community ecology of hot spring cyanobacterial mats: predominant populations and their functional potential.</title>
        <authorList>
            <person name="Klatt C.G."/>
            <person name="Wood J.M."/>
            <person name="Rusch D.B."/>
            <person name="Bateson M.M."/>
            <person name="Hamamura N."/>
            <person name="Heidelberg J.F."/>
            <person name="Grossman A.R."/>
            <person name="Bhaya D."/>
            <person name="Cohan F.M."/>
            <person name="Kuhl M."/>
            <person name="Bryant D.A."/>
            <person name="Ward D.M."/>
        </authorList>
    </citation>
    <scope>NUCLEOTIDE SEQUENCE [LARGE SCALE GENOMIC DNA]</scope>
    <source>
        <strain evidence="3">OS</strain>
    </source>
</reference>
<dbReference type="Proteomes" id="UP000266389">
    <property type="component" value="Unassembled WGS sequence"/>
</dbReference>
<organism evidence="3 4">
    <name type="scientific">Candidatus Thermochlorobacter aerophilus</name>
    <dbReference type="NCBI Taxonomy" id="1868324"/>
    <lineage>
        <taxon>Bacteria</taxon>
        <taxon>Pseudomonadati</taxon>
        <taxon>Chlorobiota</taxon>
        <taxon>Chlorobiia</taxon>
        <taxon>Chlorobiales</taxon>
        <taxon>Candidatus Thermochlorobacteriaceae</taxon>
        <taxon>Candidatus Thermochlorobacter</taxon>
    </lineage>
</organism>
<dbReference type="AlphaFoldDB" id="A0A395M3A9"/>
<feature type="compositionally biased region" description="Low complexity" evidence="1">
    <location>
        <begin position="154"/>
        <end position="166"/>
    </location>
</feature>
<protein>
    <submittedName>
        <fullName evidence="3">Uncharacterized protein</fullName>
    </submittedName>
</protein>
<evidence type="ECO:0000313" key="4">
    <source>
        <dbReference type="Proteomes" id="UP000266389"/>
    </source>
</evidence>
<gene>
    <name evidence="3" type="ORF">D0433_05275</name>
</gene>
<feature type="transmembrane region" description="Helical" evidence="2">
    <location>
        <begin position="47"/>
        <end position="68"/>
    </location>
</feature>
<evidence type="ECO:0000256" key="1">
    <source>
        <dbReference type="SAM" id="MobiDB-lite"/>
    </source>
</evidence>
<comment type="caution">
    <text evidence="3">The sequence shown here is derived from an EMBL/GenBank/DDBJ whole genome shotgun (WGS) entry which is preliminary data.</text>
</comment>
<feature type="compositionally biased region" description="Polar residues" evidence="1">
    <location>
        <begin position="167"/>
        <end position="179"/>
    </location>
</feature>
<evidence type="ECO:0000313" key="3">
    <source>
        <dbReference type="EMBL" id="RFM24404.1"/>
    </source>
</evidence>
<proteinExistence type="predicted"/>
<name>A0A395M3A9_9BACT</name>
<keyword evidence="2" id="KW-0812">Transmembrane</keyword>
<keyword evidence="2" id="KW-0472">Membrane</keyword>
<evidence type="ECO:0000256" key="2">
    <source>
        <dbReference type="SAM" id="Phobius"/>
    </source>
</evidence>
<accession>A0A395M3A9</accession>